<sequence length="53" mass="5957">MKTPACLSSWEHMNCLYSVDGGIRQVRNDAQQFVKINGGRQSVIIPIDFCKSN</sequence>
<gene>
    <name evidence="1" type="ORF">V6x_20230</name>
</gene>
<dbReference type="EMBL" id="CP036347">
    <property type="protein sequence ID" value="QDU02321.1"/>
    <property type="molecule type" value="Genomic_DNA"/>
</dbReference>
<dbReference type="Proteomes" id="UP000320722">
    <property type="component" value="Chromosome"/>
</dbReference>
<accession>A0A517WAQ2</accession>
<organism evidence="1 2">
    <name type="scientific">Gimesia chilikensis</name>
    <dbReference type="NCBI Taxonomy" id="2605989"/>
    <lineage>
        <taxon>Bacteria</taxon>
        <taxon>Pseudomonadati</taxon>
        <taxon>Planctomycetota</taxon>
        <taxon>Planctomycetia</taxon>
        <taxon>Planctomycetales</taxon>
        <taxon>Planctomycetaceae</taxon>
        <taxon>Gimesia</taxon>
    </lineage>
</organism>
<evidence type="ECO:0000313" key="1">
    <source>
        <dbReference type="EMBL" id="QDU02321.1"/>
    </source>
</evidence>
<evidence type="ECO:0000313" key="2">
    <source>
        <dbReference type="Proteomes" id="UP000320722"/>
    </source>
</evidence>
<name>A0A517WAQ2_9PLAN</name>
<protein>
    <submittedName>
        <fullName evidence="1">Uncharacterized protein</fullName>
    </submittedName>
</protein>
<dbReference type="AlphaFoldDB" id="A0A517WAQ2"/>
<proteinExistence type="predicted"/>
<reference evidence="1 2" key="1">
    <citation type="submission" date="2019-02" db="EMBL/GenBank/DDBJ databases">
        <title>Deep-cultivation of Planctomycetes and their phenomic and genomic characterization uncovers novel biology.</title>
        <authorList>
            <person name="Wiegand S."/>
            <person name="Jogler M."/>
            <person name="Boedeker C."/>
            <person name="Pinto D."/>
            <person name="Vollmers J."/>
            <person name="Rivas-Marin E."/>
            <person name="Kohn T."/>
            <person name="Peeters S.H."/>
            <person name="Heuer A."/>
            <person name="Rast P."/>
            <person name="Oberbeckmann S."/>
            <person name="Bunk B."/>
            <person name="Jeske O."/>
            <person name="Meyerdierks A."/>
            <person name="Storesund J.E."/>
            <person name="Kallscheuer N."/>
            <person name="Luecker S."/>
            <person name="Lage O.M."/>
            <person name="Pohl T."/>
            <person name="Merkel B.J."/>
            <person name="Hornburger P."/>
            <person name="Mueller R.-W."/>
            <person name="Bruemmer F."/>
            <person name="Labrenz M."/>
            <person name="Spormann A.M."/>
            <person name="Op den Camp H."/>
            <person name="Overmann J."/>
            <person name="Amann R."/>
            <person name="Jetten M.S.M."/>
            <person name="Mascher T."/>
            <person name="Medema M.H."/>
            <person name="Devos D.P."/>
            <person name="Kaster A.-K."/>
            <person name="Ovreas L."/>
            <person name="Rohde M."/>
            <person name="Galperin M.Y."/>
            <person name="Jogler C."/>
        </authorList>
    </citation>
    <scope>NUCLEOTIDE SEQUENCE [LARGE SCALE GENOMIC DNA]</scope>
    <source>
        <strain evidence="1 2">V6</strain>
    </source>
</reference>